<dbReference type="GeneID" id="25412148"/>
<dbReference type="EMBL" id="KL584720">
    <property type="protein sequence ID" value="KEQ69659.1"/>
    <property type="molecule type" value="Genomic_DNA"/>
</dbReference>
<dbReference type="SUPFAM" id="SSF56112">
    <property type="entry name" value="Protein kinase-like (PK-like)"/>
    <property type="match status" value="1"/>
</dbReference>
<gene>
    <name evidence="10" type="ORF">M436DRAFT_55506</name>
</gene>
<dbReference type="Proteomes" id="UP000027730">
    <property type="component" value="Unassembled WGS sequence"/>
</dbReference>
<dbReference type="PROSITE" id="PS50011">
    <property type="entry name" value="PROTEIN_KINASE_DOM"/>
    <property type="match status" value="1"/>
</dbReference>
<organism evidence="10 11">
    <name type="scientific">Aureobasidium namibiae CBS 147.97</name>
    <dbReference type="NCBI Taxonomy" id="1043004"/>
    <lineage>
        <taxon>Eukaryota</taxon>
        <taxon>Fungi</taxon>
        <taxon>Dikarya</taxon>
        <taxon>Ascomycota</taxon>
        <taxon>Pezizomycotina</taxon>
        <taxon>Dothideomycetes</taxon>
        <taxon>Dothideomycetidae</taxon>
        <taxon>Dothideales</taxon>
        <taxon>Saccotheciaceae</taxon>
        <taxon>Aureobasidium</taxon>
    </lineage>
</organism>
<dbReference type="GO" id="GO:0005524">
    <property type="term" value="F:ATP binding"/>
    <property type="evidence" value="ECO:0007669"/>
    <property type="project" value="UniProtKB-KW"/>
</dbReference>
<evidence type="ECO:0000313" key="11">
    <source>
        <dbReference type="Proteomes" id="UP000027730"/>
    </source>
</evidence>
<evidence type="ECO:0000256" key="3">
    <source>
        <dbReference type="ARBA" id="ARBA00022679"/>
    </source>
</evidence>
<keyword evidence="6" id="KW-0067">ATP-binding</keyword>
<dbReference type="Gene3D" id="3.30.200.20">
    <property type="entry name" value="Phosphorylase Kinase, domain 1"/>
    <property type="match status" value="1"/>
</dbReference>
<comment type="catalytic activity">
    <reaction evidence="7">
        <text>L-threonyl-[protein] + ATP = O-phospho-L-threonyl-[protein] + ADP + H(+)</text>
        <dbReference type="Rhea" id="RHEA:46608"/>
        <dbReference type="Rhea" id="RHEA-COMP:11060"/>
        <dbReference type="Rhea" id="RHEA-COMP:11605"/>
        <dbReference type="ChEBI" id="CHEBI:15378"/>
        <dbReference type="ChEBI" id="CHEBI:30013"/>
        <dbReference type="ChEBI" id="CHEBI:30616"/>
        <dbReference type="ChEBI" id="CHEBI:61977"/>
        <dbReference type="ChEBI" id="CHEBI:456216"/>
        <dbReference type="EC" id="2.7.11.1"/>
    </reaction>
</comment>
<dbReference type="Pfam" id="PF00069">
    <property type="entry name" value="Pkinase"/>
    <property type="match status" value="1"/>
</dbReference>
<keyword evidence="4" id="KW-0547">Nucleotide-binding</keyword>
<dbReference type="InterPro" id="IPR011009">
    <property type="entry name" value="Kinase-like_dom_sf"/>
</dbReference>
<dbReference type="PANTHER" id="PTHR47634">
    <property type="entry name" value="PROTEIN KINASE DOMAIN-CONTAINING PROTEIN-RELATED"/>
    <property type="match status" value="1"/>
</dbReference>
<dbReference type="InterPro" id="IPR000719">
    <property type="entry name" value="Prot_kinase_dom"/>
</dbReference>
<evidence type="ECO:0000256" key="4">
    <source>
        <dbReference type="ARBA" id="ARBA00022741"/>
    </source>
</evidence>
<dbReference type="GO" id="GO:0004674">
    <property type="term" value="F:protein serine/threonine kinase activity"/>
    <property type="evidence" value="ECO:0007669"/>
    <property type="project" value="UniProtKB-KW"/>
</dbReference>
<accession>A0A074WDP1</accession>
<evidence type="ECO:0000259" key="9">
    <source>
        <dbReference type="PROSITE" id="PS50011"/>
    </source>
</evidence>
<dbReference type="RefSeq" id="XP_013423910.1">
    <property type="nucleotide sequence ID" value="XM_013568456.1"/>
</dbReference>
<evidence type="ECO:0000256" key="5">
    <source>
        <dbReference type="ARBA" id="ARBA00022777"/>
    </source>
</evidence>
<dbReference type="STRING" id="1043004.A0A074WDP1"/>
<evidence type="ECO:0000256" key="7">
    <source>
        <dbReference type="ARBA" id="ARBA00047899"/>
    </source>
</evidence>
<evidence type="ECO:0000256" key="8">
    <source>
        <dbReference type="ARBA" id="ARBA00048679"/>
    </source>
</evidence>
<dbReference type="HOGENOM" id="CLU_000288_81_1_1"/>
<reference evidence="10 11" key="1">
    <citation type="journal article" date="2014" name="BMC Genomics">
        <title>Genome sequencing of four Aureobasidium pullulans varieties: biotechnological potential, stress tolerance, and description of new species.</title>
        <authorList>
            <person name="Gostin Ar C."/>
            <person name="Ohm R.A."/>
            <person name="Kogej T."/>
            <person name="Sonjak S."/>
            <person name="Turk M."/>
            <person name="Zajc J."/>
            <person name="Zalar P."/>
            <person name="Grube M."/>
            <person name="Sun H."/>
            <person name="Han J."/>
            <person name="Sharma A."/>
            <person name="Chiniquy J."/>
            <person name="Ngan C.Y."/>
            <person name="Lipzen A."/>
            <person name="Barry K."/>
            <person name="Grigoriev I.V."/>
            <person name="Gunde-Cimerman N."/>
        </authorList>
    </citation>
    <scope>NUCLEOTIDE SEQUENCE [LARGE SCALE GENOMIC DNA]</scope>
    <source>
        <strain evidence="10 11">CBS 147.97</strain>
    </source>
</reference>
<dbReference type="SMART" id="SM00220">
    <property type="entry name" value="S_TKc"/>
    <property type="match status" value="1"/>
</dbReference>
<evidence type="ECO:0000256" key="1">
    <source>
        <dbReference type="ARBA" id="ARBA00012513"/>
    </source>
</evidence>
<comment type="catalytic activity">
    <reaction evidence="8">
        <text>L-seryl-[protein] + ATP = O-phospho-L-seryl-[protein] + ADP + H(+)</text>
        <dbReference type="Rhea" id="RHEA:17989"/>
        <dbReference type="Rhea" id="RHEA-COMP:9863"/>
        <dbReference type="Rhea" id="RHEA-COMP:11604"/>
        <dbReference type="ChEBI" id="CHEBI:15378"/>
        <dbReference type="ChEBI" id="CHEBI:29999"/>
        <dbReference type="ChEBI" id="CHEBI:30616"/>
        <dbReference type="ChEBI" id="CHEBI:83421"/>
        <dbReference type="ChEBI" id="CHEBI:456216"/>
        <dbReference type="EC" id="2.7.11.1"/>
    </reaction>
</comment>
<evidence type="ECO:0000256" key="2">
    <source>
        <dbReference type="ARBA" id="ARBA00022527"/>
    </source>
</evidence>
<keyword evidence="2" id="KW-0723">Serine/threonine-protein kinase</keyword>
<evidence type="ECO:0000256" key="6">
    <source>
        <dbReference type="ARBA" id="ARBA00022840"/>
    </source>
</evidence>
<keyword evidence="11" id="KW-1185">Reference proteome</keyword>
<dbReference type="GO" id="GO:0000245">
    <property type="term" value="P:spliceosomal complex assembly"/>
    <property type="evidence" value="ECO:0007669"/>
    <property type="project" value="TreeGrafter"/>
</dbReference>
<dbReference type="Gene3D" id="1.10.510.10">
    <property type="entry name" value="Transferase(Phosphotransferase) domain 1"/>
    <property type="match status" value="1"/>
</dbReference>
<protein>
    <recommendedName>
        <fullName evidence="1">non-specific serine/threonine protein kinase</fullName>
        <ecNumber evidence="1">2.7.11.1</ecNumber>
    </recommendedName>
</protein>
<dbReference type="GO" id="GO:0050684">
    <property type="term" value="P:regulation of mRNA processing"/>
    <property type="evidence" value="ECO:0007669"/>
    <property type="project" value="TreeGrafter"/>
</dbReference>
<dbReference type="PANTHER" id="PTHR47634:SF9">
    <property type="entry name" value="PROTEIN KINASE DOMAIN-CONTAINING PROTEIN-RELATED"/>
    <property type="match status" value="1"/>
</dbReference>
<dbReference type="OrthoDB" id="5979581at2759"/>
<feature type="domain" description="Protein kinase" evidence="9">
    <location>
        <begin position="38"/>
        <end position="376"/>
    </location>
</feature>
<name>A0A074WDP1_9PEZI</name>
<dbReference type="InterPro" id="IPR051334">
    <property type="entry name" value="SRPK"/>
</dbReference>
<proteinExistence type="predicted"/>
<dbReference type="AlphaFoldDB" id="A0A074WDP1"/>
<sequence>MIAVRLDPLTPIEEETLLGYKAERFLPIRTGQVFNDRYETIGKLGYGSASTVWFCRDLLTTNKYAALKVYVHSSKKHRELAIYEHIKALSSDHHGRHRIRSLLDSFEIQGPHGRHICLVHEPLGISFEELRDLTADRVFDEDLIRQTFRPILQGFEFLHEEAQVIHTDFQPNNVLVGIHDGSVLDQFAAMANKNPPPKKELPDRIIYASQPMPLTKGLPFLTDFSEARFGSSMHTGIIMPNVYRAPEVILGMEWSYPVDIWSFAMTLWDLFQPERLFTAKSCDGQYSESHHLAQMVAVLGNPPPEFLAASKQSSKYWDQSGNWIHEVAIPAISLESCERRLSDENKKNFLTFIRKMLRWKPEDRSGWHDIFFDEWLLADLIESGEIVRDD</sequence>
<keyword evidence="5 10" id="KW-0418">Kinase</keyword>
<evidence type="ECO:0000313" key="10">
    <source>
        <dbReference type="EMBL" id="KEQ69659.1"/>
    </source>
</evidence>
<dbReference type="EC" id="2.7.11.1" evidence="1"/>
<keyword evidence="3" id="KW-0808">Transferase</keyword>